<protein>
    <submittedName>
        <fullName evidence="1">Uncharacterized protein</fullName>
    </submittedName>
</protein>
<name>A0A645GWH6_9ZZZZ</name>
<evidence type="ECO:0000313" key="1">
    <source>
        <dbReference type="EMBL" id="MPN28013.1"/>
    </source>
</evidence>
<accession>A0A645GWH6</accession>
<gene>
    <name evidence="1" type="ORF">SDC9_175447</name>
</gene>
<dbReference type="EMBL" id="VSSQ01078121">
    <property type="protein sequence ID" value="MPN28013.1"/>
    <property type="molecule type" value="Genomic_DNA"/>
</dbReference>
<organism evidence="1">
    <name type="scientific">bioreactor metagenome</name>
    <dbReference type="NCBI Taxonomy" id="1076179"/>
    <lineage>
        <taxon>unclassified sequences</taxon>
        <taxon>metagenomes</taxon>
        <taxon>ecological metagenomes</taxon>
    </lineage>
</organism>
<sequence length="202" mass="22481">MEKLSGVYFPFWLMDGKADVHMSAEGRSLRVWRVGDMEYTETSTYALERGGSVDFKEITMRALSRDDVRLLEGLYPYDLSALKPFNMGFLSGFLAEKRNVEKDAAQPQAHKIMAESAQTLLRDTTGGYGTVTTRNFSSTPSSESWRYALLPAWMLTYRYNDELYYFAMNGQTGQVAGRVPASPKSSGCSLAAWPPGCSSSPC</sequence>
<dbReference type="AlphaFoldDB" id="A0A645GWH6"/>
<reference evidence="1" key="1">
    <citation type="submission" date="2019-08" db="EMBL/GenBank/DDBJ databases">
        <authorList>
            <person name="Kucharzyk K."/>
            <person name="Murdoch R.W."/>
            <person name="Higgins S."/>
            <person name="Loffler F."/>
        </authorList>
    </citation>
    <scope>NUCLEOTIDE SEQUENCE</scope>
</reference>
<comment type="caution">
    <text evidence="1">The sequence shown here is derived from an EMBL/GenBank/DDBJ whole genome shotgun (WGS) entry which is preliminary data.</text>
</comment>
<proteinExistence type="predicted"/>